<evidence type="ECO:0000313" key="2">
    <source>
        <dbReference type="EMBL" id="KRL85017.1"/>
    </source>
</evidence>
<dbReference type="STRING" id="1423783.FC50_GL001873"/>
<reference evidence="2 3" key="1">
    <citation type="journal article" date="2015" name="Genome Announc.">
        <title>Expanding the biotechnology potential of lactobacilli through comparative genomics of 213 strains and associated genera.</title>
        <authorList>
            <person name="Sun Z."/>
            <person name="Harris H.M."/>
            <person name="McCann A."/>
            <person name="Guo C."/>
            <person name="Argimon S."/>
            <person name="Zhang W."/>
            <person name="Yang X."/>
            <person name="Jeffery I.B."/>
            <person name="Cooney J.C."/>
            <person name="Kagawa T.F."/>
            <person name="Liu W."/>
            <person name="Song Y."/>
            <person name="Salvetti E."/>
            <person name="Wrobel A."/>
            <person name="Rasinkangas P."/>
            <person name="Parkhill J."/>
            <person name="Rea M.C."/>
            <person name="O'Sullivan O."/>
            <person name="Ritari J."/>
            <person name="Douillard F.P."/>
            <person name="Paul Ross R."/>
            <person name="Yang R."/>
            <person name="Briner A.E."/>
            <person name="Felis G.E."/>
            <person name="de Vos W.M."/>
            <person name="Barrangou R."/>
            <person name="Klaenhammer T.R."/>
            <person name="Caufield P.W."/>
            <person name="Cui Y."/>
            <person name="Zhang H."/>
            <person name="O'Toole P.W."/>
        </authorList>
    </citation>
    <scope>NUCLEOTIDE SEQUENCE [LARGE SCALE GENOMIC DNA]</scope>
    <source>
        <strain evidence="2 3">DSM 15945</strain>
    </source>
</reference>
<dbReference type="Proteomes" id="UP000051922">
    <property type="component" value="Unassembled WGS sequence"/>
</dbReference>
<sequence length="535" mass="61551">MNFARKSIQSLLSENSNFAVPAYQRGYAWDNNEWDDFWADLQEVVASKEDDHFLGQVVVNTLDGKAYIVDGQQRVTTVIIMLAVLRDRFAQMTDNAKASVRADDLQSDFIQHGNQYVFTQSEQYAEFFRRLIQVPGNFDEVQGQAKLDSEKNFVKAYKYFDNCISNDYKDRPTEVSRLQYLERQKKMLLEHEFVMLISTSDESSAFIIFETLNARGRDLNSSDLLKNHLFRKAQGDNDIKHHWDQMMDPLGYNSSLATKFIRSYWNATEQFTTEKKLYRALSHKIQTANDARDFVKKLADLSDFYVSMVDPKRESIFTDDTLLKNLYVLNLLGAKTFYPLILVMVDSGKFTEQDIAIVTYKVISFTVRNFTIGGLVANKYEKAFSTIANNLYRGEINTIEEINQAISDQMTSDTQFSDDIRTASITTERAAKYILSELAYPDEVENIDLNDVKVQQLNNNVEDSDRIGNKFLFTKNEERTVRKNSKIRAGIVANSKLQETRPLADLVDTISSEQIDDRQNAWAQVAVNVWSKNQS</sequence>
<feature type="domain" description="GmrSD restriction endonucleases N-terminal" evidence="1">
    <location>
        <begin position="8"/>
        <end position="230"/>
    </location>
</feature>
<keyword evidence="3" id="KW-1185">Reference proteome</keyword>
<evidence type="ECO:0000313" key="3">
    <source>
        <dbReference type="Proteomes" id="UP000051922"/>
    </source>
</evidence>
<evidence type="ECO:0000259" key="1">
    <source>
        <dbReference type="Pfam" id="PF03235"/>
    </source>
</evidence>
<dbReference type="AlphaFoldDB" id="A0A0R1TUK6"/>
<dbReference type="EMBL" id="AZFJ01000055">
    <property type="protein sequence ID" value="KRL85017.1"/>
    <property type="molecule type" value="Genomic_DNA"/>
</dbReference>
<protein>
    <recommendedName>
        <fullName evidence="1">GmrSD restriction endonucleases N-terminal domain-containing protein</fullName>
    </recommendedName>
</protein>
<dbReference type="PANTHER" id="PTHR35149:SF2">
    <property type="entry name" value="DUF262 DOMAIN-CONTAINING PROTEIN"/>
    <property type="match status" value="1"/>
</dbReference>
<dbReference type="PATRIC" id="fig|1423783.4.peg.1919"/>
<dbReference type="Pfam" id="PF03235">
    <property type="entry name" value="GmrSD_N"/>
    <property type="match status" value="1"/>
</dbReference>
<gene>
    <name evidence="2" type="ORF">FC50_GL001873</name>
</gene>
<accession>A0A0R1TUK6</accession>
<organism evidence="2 3">
    <name type="scientific">Lacticaseibacillus pantheris DSM 15945 = JCM 12539 = NBRC 106106</name>
    <dbReference type="NCBI Taxonomy" id="1423783"/>
    <lineage>
        <taxon>Bacteria</taxon>
        <taxon>Bacillati</taxon>
        <taxon>Bacillota</taxon>
        <taxon>Bacilli</taxon>
        <taxon>Lactobacillales</taxon>
        <taxon>Lactobacillaceae</taxon>
        <taxon>Lacticaseibacillus</taxon>
    </lineage>
</organism>
<dbReference type="PANTHER" id="PTHR35149">
    <property type="entry name" value="SLL5132 PROTEIN"/>
    <property type="match status" value="1"/>
</dbReference>
<proteinExistence type="predicted"/>
<dbReference type="InterPro" id="IPR004919">
    <property type="entry name" value="GmrSD_N"/>
</dbReference>
<name>A0A0R1TUK6_9LACO</name>
<comment type="caution">
    <text evidence="2">The sequence shown here is derived from an EMBL/GenBank/DDBJ whole genome shotgun (WGS) entry which is preliminary data.</text>
</comment>